<evidence type="ECO:0000256" key="7">
    <source>
        <dbReference type="ARBA" id="ARBA00023155"/>
    </source>
</evidence>
<evidence type="ECO:0000313" key="16">
    <source>
        <dbReference type="EMBL" id="KAK4029438.1"/>
    </source>
</evidence>
<dbReference type="InterPro" id="IPR010982">
    <property type="entry name" value="Lambda_DNA-bd_dom_sf"/>
</dbReference>
<keyword evidence="7 10" id="KW-0371">Homeobox</keyword>
<evidence type="ECO:0000256" key="2">
    <source>
        <dbReference type="ARBA" id="ARBA00008190"/>
    </source>
</evidence>
<evidence type="ECO:0000256" key="13">
    <source>
        <dbReference type="SAM" id="MobiDB-lite"/>
    </source>
</evidence>
<comment type="subcellular location">
    <subcellularLocation>
        <location evidence="1 10 11">Nucleus</location>
    </subcellularLocation>
</comment>
<dbReference type="Gene3D" id="1.10.260.40">
    <property type="entry name" value="lambda repressor-like DNA-binding domains"/>
    <property type="match status" value="2"/>
</dbReference>
<feature type="compositionally biased region" description="Polar residues" evidence="13">
    <location>
        <begin position="850"/>
        <end position="862"/>
    </location>
</feature>
<feature type="compositionally biased region" description="Low complexity" evidence="13">
    <location>
        <begin position="654"/>
        <end position="665"/>
    </location>
</feature>
<evidence type="ECO:0000256" key="10">
    <source>
        <dbReference type="PROSITE-ProRule" id="PRU00108"/>
    </source>
</evidence>
<dbReference type="InterPro" id="IPR017970">
    <property type="entry name" value="Homeobox_CS"/>
</dbReference>
<comment type="similarity">
    <text evidence="2 12">Belongs to the CUT homeobox family.</text>
</comment>
<feature type="compositionally biased region" description="Low complexity" evidence="13">
    <location>
        <begin position="116"/>
        <end position="125"/>
    </location>
</feature>
<dbReference type="SUPFAM" id="SSF46689">
    <property type="entry name" value="Homeodomain-like"/>
    <property type="match status" value="1"/>
</dbReference>
<feature type="compositionally biased region" description="Acidic residues" evidence="13">
    <location>
        <begin position="1316"/>
        <end position="1333"/>
    </location>
</feature>
<keyword evidence="6 10" id="KW-0238">DNA-binding</keyword>
<feature type="compositionally biased region" description="Low complexity" evidence="13">
    <location>
        <begin position="368"/>
        <end position="383"/>
    </location>
</feature>
<feature type="region of interest" description="Disordered" evidence="13">
    <location>
        <begin position="827"/>
        <end position="891"/>
    </location>
</feature>
<organism evidence="16 17">
    <name type="scientific">Daphnia magna</name>
    <dbReference type="NCBI Taxonomy" id="35525"/>
    <lineage>
        <taxon>Eukaryota</taxon>
        <taxon>Metazoa</taxon>
        <taxon>Ecdysozoa</taxon>
        <taxon>Arthropoda</taxon>
        <taxon>Crustacea</taxon>
        <taxon>Branchiopoda</taxon>
        <taxon>Diplostraca</taxon>
        <taxon>Cladocera</taxon>
        <taxon>Anomopoda</taxon>
        <taxon>Daphniidae</taxon>
        <taxon>Daphnia</taxon>
    </lineage>
</organism>
<feature type="compositionally biased region" description="Low complexity" evidence="13">
    <location>
        <begin position="75"/>
        <end position="94"/>
    </location>
</feature>
<dbReference type="SMART" id="SM01109">
    <property type="entry name" value="CUT"/>
    <property type="match status" value="2"/>
</dbReference>
<keyword evidence="9 10" id="KW-0539">Nucleus</keyword>
<feature type="compositionally biased region" description="Low complexity" evidence="13">
    <location>
        <begin position="1178"/>
        <end position="1191"/>
    </location>
</feature>
<gene>
    <name evidence="16" type="ORF">OUZ56_022430</name>
</gene>
<dbReference type="PROSITE" id="PS00027">
    <property type="entry name" value="HOMEOBOX_1"/>
    <property type="match status" value="1"/>
</dbReference>
<feature type="compositionally biased region" description="Acidic residues" evidence="13">
    <location>
        <begin position="1273"/>
        <end position="1288"/>
    </location>
</feature>
<feature type="compositionally biased region" description="Polar residues" evidence="13">
    <location>
        <begin position="249"/>
        <end position="275"/>
    </location>
</feature>
<comment type="caution">
    <text evidence="16">The sequence shown here is derived from an EMBL/GenBank/DDBJ whole genome shotgun (WGS) entry which is preliminary data.</text>
</comment>
<dbReference type="PANTHER" id="PTHR14043:SF2">
    <property type="entry name" value="HOMEOBOX PROTEIN CUT"/>
    <property type="match status" value="1"/>
</dbReference>
<dbReference type="InterPro" id="IPR009057">
    <property type="entry name" value="Homeodomain-like_sf"/>
</dbReference>
<dbReference type="SUPFAM" id="SSF47413">
    <property type="entry name" value="lambda repressor-like DNA-binding domains"/>
    <property type="match status" value="2"/>
</dbReference>
<feature type="region of interest" description="Disordered" evidence="13">
    <location>
        <begin position="644"/>
        <end position="723"/>
    </location>
</feature>
<dbReference type="CDD" id="cd00086">
    <property type="entry name" value="homeodomain"/>
    <property type="match status" value="1"/>
</dbReference>
<evidence type="ECO:0000256" key="3">
    <source>
        <dbReference type="ARBA" id="ARBA00022737"/>
    </source>
</evidence>
<accession>A0ABR0AWH8</accession>
<feature type="compositionally biased region" description="Basic and acidic residues" evidence="13">
    <location>
        <begin position="292"/>
        <end position="304"/>
    </location>
</feature>
<keyword evidence="4 12" id="KW-0805">Transcription regulation</keyword>
<feature type="compositionally biased region" description="Basic and acidic residues" evidence="13">
    <location>
        <begin position="16"/>
        <end position="32"/>
    </location>
</feature>
<feature type="region of interest" description="Disordered" evidence="13">
    <location>
        <begin position="249"/>
        <end position="392"/>
    </location>
</feature>
<evidence type="ECO:0000256" key="4">
    <source>
        <dbReference type="ARBA" id="ARBA00023015"/>
    </source>
</evidence>
<reference evidence="16 17" key="1">
    <citation type="journal article" date="2023" name="Nucleic Acids Res.">
        <title>The hologenome of Daphnia magna reveals possible DNA methylation and microbiome-mediated evolution of the host genome.</title>
        <authorList>
            <person name="Chaturvedi A."/>
            <person name="Li X."/>
            <person name="Dhandapani V."/>
            <person name="Marshall H."/>
            <person name="Kissane S."/>
            <person name="Cuenca-Cambronero M."/>
            <person name="Asole G."/>
            <person name="Calvet F."/>
            <person name="Ruiz-Romero M."/>
            <person name="Marangio P."/>
            <person name="Guigo R."/>
            <person name="Rago D."/>
            <person name="Mirbahai L."/>
            <person name="Eastwood N."/>
            <person name="Colbourne J.K."/>
            <person name="Zhou J."/>
            <person name="Mallon E."/>
            <person name="Orsini L."/>
        </authorList>
    </citation>
    <scope>NUCLEOTIDE SEQUENCE [LARGE SCALE GENOMIC DNA]</scope>
    <source>
        <strain evidence="16">LRV0_1</strain>
    </source>
</reference>
<dbReference type="InterPro" id="IPR003350">
    <property type="entry name" value="CUT_dom"/>
</dbReference>
<evidence type="ECO:0000256" key="9">
    <source>
        <dbReference type="ARBA" id="ARBA00023242"/>
    </source>
</evidence>
<dbReference type="InterPro" id="IPR001356">
    <property type="entry name" value="HD"/>
</dbReference>
<feature type="region of interest" description="Disordered" evidence="13">
    <location>
        <begin position="1120"/>
        <end position="1158"/>
    </location>
</feature>
<dbReference type="SMART" id="SM00389">
    <property type="entry name" value="HOX"/>
    <property type="match status" value="1"/>
</dbReference>
<dbReference type="PROSITE" id="PS50071">
    <property type="entry name" value="HOMEOBOX_2"/>
    <property type="match status" value="1"/>
</dbReference>
<name>A0ABR0AWH8_9CRUS</name>
<keyword evidence="17" id="KW-1185">Reference proteome</keyword>
<evidence type="ECO:0000259" key="15">
    <source>
        <dbReference type="PROSITE" id="PS51042"/>
    </source>
</evidence>
<keyword evidence="3" id="KW-0677">Repeat</keyword>
<feature type="compositionally biased region" description="Low complexity" evidence="13">
    <location>
        <begin position="338"/>
        <end position="348"/>
    </location>
</feature>
<evidence type="ECO:0000256" key="8">
    <source>
        <dbReference type="ARBA" id="ARBA00023163"/>
    </source>
</evidence>
<protein>
    <recommendedName>
        <fullName evidence="12">DNA-binding protein SATB</fullName>
    </recommendedName>
    <alternativeName>
        <fullName evidence="12">Special AT-rich sequence-binding protein</fullName>
    </alternativeName>
</protein>
<dbReference type="EMBL" id="JAOYFB010000039">
    <property type="protein sequence ID" value="KAK4029438.1"/>
    <property type="molecule type" value="Genomic_DNA"/>
</dbReference>
<evidence type="ECO:0000256" key="6">
    <source>
        <dbReference type="ARBA" id="ARBA00023125"/>
    </source>
</evidence>
<evidence type="ECO:0000256" key="11">
    <source>
        <dbReference type="RuleBase" id="RU000682"/>
    </source>
</evidence>
<dbReference type="PROSITE" id="PS51042">
    <property type="entry name" value="CUT"/>
    <property type="match status" value="2"/>
</dbReference>
<sequence length="1333" mass="141337">MRQRRKETGGSSVATKTEESAVTEERIAHILHEASAALRAQQVDDSGSDESKPPSQTQTPSPGPKVEPICPSAGANATPTSSATTTTTTPTSSSSHHHHHHHNNNNNNSSSSANLLLQQQQQQQQRRGRKPDHDDISQEQVLRIYHDELAKMMSAGSSTAFNPAAFNPAHLSGLSALAAGGGPRAMASNLRDYNRSYTSALFERTPEEIRMALDVYQQELNRLMQPPTSSNATNATTTATATTAAAGHLTSTPVGSAGSQHQSTTSISGHVSNGFPQDLSLPKSATGAGSVRSDEESSERDVGKMRSAVGSAANNKSLLLTPGENGERSRSVAGETASSNLAHSSSKSTDNAMGLYMPHSLHNILRPSSSLSPDESSTATTGAAGSGAAGAGVTAANGGVASPLQRIASITNSLMSQPANPTLPQVTQRPMKAILPPITQQQFDTYQNLNTEDIVKKVKEQLSQYSISQRLFGESVLGLSQGSVSDLLARPKPWHMLTQKGREPFIRMKIFLEDENAVHKLVASQYKIAPEKLMRTGGYSGSSQSALKNSVAKMMTPTSMPATSPAMSASGNSTGGMDLSPNSLAHSAMALHGLRGPTSALASLTHGAGMDLNSSLSGRTSPIPTGLTYGATLAHFMSAQSSLNQRNLASHMAQQHQQHQQQQQQLHPSPVLVKSEKNSGSACVSKSLSSTQLGGHNNNSTSNGMTPSPMDDNSTPSAGHGLSGSGIPTLAAYSLPAHSVYELAALTQELDTQGMTTKIKEVLLANNIGQKIFGEAVLGLSQGSVSELLSKPKPWHMLSIKGREPFIRMQLWLSDPRNIEHIQRLKTERREAGKRRRDLGFPMSAADTAGPNSNASSNTNSFMGGDNSSNDGSMGGSPSPYSGNANHHHQATSLTTGAGASLSSSSPSPAKKQRILFSDQQKEALKLAFSLDPYPSTSVMEFLAQELNLSTRTITNWFHNHRMRLKQQQSNSLDCPAKEEISSSASPAAMVNGGRESSGQFDPIHFRLLFHQRLFEMQVAAGEDASGHAAAAAAATGGSGSGGHHPGAGAGGMNLPASLAGLPPQLAGNLNMMASLGMPYPFYATGMLSQFCMGLGNPSPDMAPGAEGLDLTLARQRVAALAQSDSEAEESDCESDTSSRTGPTTAQHRRDGRPPAKMASPLMTAMAAVKTAAGNHLSMSSQEEPAAQAARSSRRSRKPAAPQWVNPHWQQNSATRERDRLESEDGRDSSEERDKKKAKLLSSRFHHSVDANLNNFVETDAKTAGGQSSADDDKYDNDEDEDDEEDESASNKFNHRHITSPSRRSSPSPSPSSDEDKMDDDQEAKDDDNNEHS</sequence>
<feature type="region of interest" description="Disordered" evidence="13">
    <location>
        <begin position="1"/>
        <end position="111"/>
    </location>
</feature>
<dbReference type="Gene3D" id="1.10.10.60">
    <property type="entry name" value="Homeodomain-like"/>
    <property type="match status" value="1"/>
</dbReference>
<evidence type="ECO:0000313" key="17">
    <source>
        <dbReference type="Proteomes" id="UP001234178"/>
    </source>
</evidence>
<keyword evidence="8 12" id="KW-0804">Transcription</keyword>
<feature type="compositionally biased region" description="Basic and acidic residues" evidence="13">
    <location>
        <begin position="1215"/>
        <end position="1235"/>
    </location>
</feature>
<dbReference type="Pfam" id="PF02376">
    <property type="entry name" value="CUT"/>
    <property type="match status" value="2"/>
</dbReference>
<feature type="region of interest" description="Disordered" evidence="13">
    <location>
        <begin position="116"/>
        <end position="135"/>
    </location>
</feature>
<feature type="compositionally biased region" description="Acidic residues" evidence="13">
    <location>
        <begin position="1126"/>
        <end position="1135"/>
    </location>
</feature>
<evidence type="ECO:0000256" key="1">
    <source>
        <dbReference type="ARBA" id="ARBA00004123"/>
    </source>
</evidence>
<feature type="region of interest" description="Disordered" evidence="13">
    <location>
        <begin position="1175"/>
        <end position="1333"/>
    </location>
</feature>
<feature type="compositionally biased region" description="Polar residues" evidence="13">
    <location>
        <begin position="678"/>
        <end position="717"/>
    </location>
</feature>
<feature type="domain" description="CUT" evidence="15">
    <location>
        <begin position="440"/>
        <end position="527"/>
    </location>
</feature>
<evidence type="ECO:0000256" key="12">
    <source>
        <dbReference type="RuleBase" id="RU361129"/>
    </source>
</evidence>
<dbReference type="Proteomes" id="UP001234178">
    <property type="component" value="Unassembled WGS sequence"/>
</dbReference>
<dbReference type="Pfam" id="PF00046">
    <property type="entry name" value="Homeodomain"/>
    <property type="match status" value="1"/>
</dbReference>
<keyword evidence="5" id="KW-0175">Coiled coil</keyword>
<feature type="domain" description="Homeobox" evidence="14">
    <location>
        <begin position="908"/>
        <end position="968"/>
    </location>
</feature>
<feature type="DNA-binding region" description="Homeobox" evidence="10">
    <location>
        <begin position="910"/>
        <end position="969"/>
    </location>
</feature>
<feature type="domain" description="CUT" evidence="15">
    <location>
        <begin position="741"/>
        <end position="828"/>
    </location>
</feature>
<feature type="compositionally biased region" description="Low complexity" evidence="13">
    <location>
        <begin position="863"/>
        <end position="883"/>
    </location>
</feature>
<dbReference type="PANTHER" id="PTHR14043">
    <property type="entry name" value="CCAAT DISPLACEMENT PROTEIN-RELATED"/>
    <property type="match status" value="1"/>
</dbReference>
<proteinExistence type="inferred from homology"/>
<evidence type="ECO:0000259" key="14">
    <source>
        <dbReference type="PROSITE" id="PS50071"/>
    </source>
</evidence>
<evidence type="ECO:0000256" key="5">
    <source>
        <dbReference type="ARBA" id="ARBA00023054"/>
    </source>
</evidence>